<dbReference type="PANTHER" id="PTHR45629">
    <property type="entry name" value="SNF2/RAD54 FAMILY MEMBER"/>
    <property type="match status" value="1"/>
</dbReference>
<name>A0AAW1PKX4_9CHLO</name>
<dbReference type="Gene3D" id="1.20.120.850">
    <property type="entry name" value="SWI2/SNF2 ATPases, N-terminal domain"/>
    <property type="match status" value="1"/>
</dbReference>
<evidence type="ECO:0000256" key="1">
    <source>
        <dbReference type="ARBA" id="ARBA00022801"/>
    </source>
</evidence>
<dbReference type="InterPro" id="IPR018838">
    <property type="entry name" value="ZGRF1-like_N"/>
</dbReference>
<dbReference type="GO" id="GO:0005524">
    <property type="term" value="F:ATP binding"/>
    <property type="evidence" value="ECO:0007669"/>
    <property type="project" value="InterPro"/>
</dbReference>
<dbReference type="PROSITE" id="PS51194">
    <property type="entry name" value="HELICASE_CTER"/>
    <property type="match status" value="1"/>
</dbReference>
<dbReference type="PANTHER" id="PTHR45629:SF7">
    <property type="entry name" value="DNA EXCISION REPAIR PROTEIN ERCC-6-RELATED"/>
    <property type="match status" value="1"/>
</dbReference>
<proteinExistence type="predicted"/>
<evidence type="ECO:0000313" key="5">
    <source>
        <dbReference type="EMBL" id="KAK9809182.1"/>
    </source>
</evidence>
<dbReference type="Gene3D" id="3.40.50.300">
    <property type="entry name" value="P-loop containing nucleotide triphosphate hydrolases"/>
    <property type="match status" value="1"/>
</dbReference>
<protein>
    <recommendedName>
        <fullName evidence="7">DNA repair and recombination protein RAD54B</fullName>
    </recommendedName>
</protein>
<reference evidence="5 6" key="1">
    <citation type="journal article" date="2024" name="Nat. Commun.">
        <title>Phylogenomics reveals the evolutionary origins of lichenization in chlorophyte algae.</title>
        <authorList>
            <person name="Puginier C."/>
            <person name="Libourel C."/>
            <person name="Otte J."/>
            <person name="Skaloud P."/>
            <person name="Haon M."/>
            <person name="Grisel S."/>
            <person name="Petersen M."/>
            <person name="Berrin J.G."/>
            <person name="Delaux P.M."/>
            <person name="Dal Grande F."/>
            <person name="Keller J."/>
        </authorList>
    </citation>
    <scope>NUCLEOTIDE SEQUENCE [LARGE SCALE GENOMIC DNA]</scope>
    <source>
        <strain evidence="5 6">SAG 2043</strain>
    </source>
</reference>
<feature type="domain" description="Helicase C-terminal" evidence="4">
    <location>
        <begin position="528"/>
        <end position="689"/>
    </location>
</feature>
<dbReference type="SUPFAM" id="SSF52540">
    <property type="entry name" value="P-loop containing nucleoside triphosphate hydrolases"/>
    <property type="match status" value="2"/>
</dbReference>
<dbReference type="InterPro" id="IPR000330">
    <property type="entry name" value="SNF2_N"/>
</dbReference>
<organism evidence="5 6">
    <name type="scientific">[Myrmecia] bisecta</name>
    <dbReference type="NCBI Taxonomy" id="41462"/>
    <lineage>
        <taxon>Eukaryota</taxon>
        <taxon>Viridiplantae</taxon>
        <taxon>Chlorophyta</taxon>
        <taxon>core chlorophytes</taxon>
        <taxon>Trebouxiophyceae</taxon>
        <taxon>Trebouxiales</taxon>
        <taxon>Trebouxiaceae</taxon>
        <taxon>Myrmecia</taxon>
    </lineage>
</organism>
<dbReference type="GO" id="GO:0015616">
    <property type="term" value="F:DNA translocase activity"/>
    <property type="evidence" value="ECO:0007669"/>
    <property type="project" value="TreeGrafter"/>
</dbReference>
<dbReference type="PROSITE" id="PS51192">
    <property type="entry name" value="HELICASE_ATP_BIND_1"/>
    <property type="match status" value="1"/>
</dbReference>
<sequence length="833" mass="90399">MQSSQSEEPAQYYTVLYTKKAPNKKRKNKAFADGVLEVKGDSSCILYDEDGKHLSKSRVKGCRDMPGGAELTIGNWEIEVDSRMDEDKIKGGQCFMKTAAAPAEASSDTSVKQASTLFKPPGKTSAGQLAAASAPPPPAKTWLHDPEAEGALVLNAKQLASAGPGTCVAVVVDPYVCRNLRPHQREGVQFLYECVMGLREPNRFGSVLGDEMGLGKTLQVIALVWTLLKQGPQGRPVAKRAIVVTPSSLTKNWAAEAQKWLGSERLKVMVMQPGAEAQQQVIDFKHGAIWKMMVVSYETLRKFSDQLAGLCDLLVCDEGHRLKAAAGNKTIDALLALQCSRRILLTGTPVQNNLDEFYAMMSFVNPDMLGSLTVFKRIFAEPISRSRDRSATAEEKQLGHERSLELNRRVDSFVLRRTAELNARYLPPLTTLVVFCKASELQLKLYQAILRDKSVSRLLSSTDAGDGALSAITTLRKLCNHPDLLMGAGSSLDDEAVTPLAYLQALYPPDYTEHTAALSGKMACLELLLHEILRSTQDRVVVVSSSTAALDIIQGVCGQHDYTTVRIDGATDVTRRQDIVNNFNLYNAGQVCLLSTRAGGAGLNLIGANRLVLFDSDWNPAVDLQAMARVWRDGQQKPCVVYRLLTTGTIDEKIFQRQLMKGELADMMHDRAGGRGGKAGAAFTRAELRELFCLRHATACDTRDLMQNSSHARDWQDMRDTVKDAPLTAAIAAGLVTFVHETANQATKLQAAVRAKQAQEASAQQGSIPSSSKAASQLGHARDEADQAGAGDMEVEVPEESGDAGSPSGDNGAEAHLARSAPSDEDVNCLELE</sequence>
<evidence type="ECO:0000259" key="3">
    <source>
        <dbReference type="PROSITE" id="PS51192"/>
    </source>
</evidence>
<evidence type="ECO:0000256" key="2">
    <source>
        <dbReference type="SAM" id="MobiDB-lite"/>
    </source>
</evidence>
<dbReference type="InterPro" id="IPR038718">
    <property type="entry name" value="SNF2-like_sf"/>
</dbReference>
<dbReference type="GO" id="GO:0007131">
    <property type="term" value="P:reciprocal meiotic recombination"/>
    <property type="evidence" value="ECO:0007669"/>
    <property type="project" value="TreeGrafter"/>
</dbReference>
<evidence type="ECO:0000259" key="4">
    <source>
        <dbReference type="PROSITE" id="PS51194"/>
    </source>
</evidence>
<dbReference type="SMART" id="SM00490">
    <property type="entry name" value="HELICc"/>
    <property type="match status" value="1"/>
</dbReference>
<feature type="compositionally biased region" description="Polar residues" evidence="2">
    <location>
        <begin position="760"/>
        <end position="775"/>
    </location>
</feature>
<feature type="compositionally biased region" description="Acidic residues" evidence="2">
    <location>
        <begin position="793"/>
        <end position="802"/>
    </location>
</feature>
<dbReference type="GO" id="GO:0016787">
    <property type="term" value="F:hydrolase activity"/>
    <property type="evidence" value="ECO:0007669"/>
    <property type="project" value="UniProtKB-KW"/>
</dbReference>
<feature type="region of interest" description="Disordered" evidence="2">
    <location>
        <begin position="760"/>
        <end position="833"/>
    </location>
</feature>
<feature type="compositionally biased region" description="Acidic residues" evidence="2">
    <location>
        <begin position="823"/>
        <end position="833"/>
    </location>
</feature>
<dbReference type="Pfam" id="PF00176">
    <property type="entry name" value="SNF2-rel_dom"/>
    <property type="match status" value="1"/>
</dbReference>
<dbReference type="SMART" id="SM00487">
    <property type="entry name" value="DEXDc"/>
    <property type="match status" value="1"/>
</dbReference>
<gene>
    <name evidence="5" type="ORF">WJX72_010957</name>
</gene>
<dbReference type="InterPro" id="IPR049730">
    <property type="entry name" value="SNF2/RAD54-like_C"/>
</dbReference>
<feature type="region of interest" description="Disordered" evidence="2">
    <location>
        <begin position="105"/>
        <end position="144"/>
    </location>
</feature>
<dbReference type="InterPro" id="IPR001650">
    <property type="entry name" value="Helicase_C-like"/>
</dbReference>
<dbReference type="FunFam" id="3.40.50.10810:FF:000020">
    <property type="entry name" value="DNA repair and recombination protein RAD54B"/>
    <property type="match status" value="1"/>
</dbReference>
<dbReference type="Proteomes" id="UP001489004">
    <property type="component" value="Unassembled WGS sequence"/>
</dbReference>
<dbReference type="EMBL" id="JALJOR010000011">
    <property type="protein sequence ID" value="KAK9809182.1"/>
    <property type="molecule type" value="Genomic_DNA"/>
</dbReference>
<dbReference type="Pfam" id="PF10382">
    <property type="entry name" value="ZGRF1-like_N"/>
    <property type="match status" value="1"/>
</dbReference>
<dbReference type="GO" id="GO:0000724">
    <property type="term" value="P:double-strand break repair via homologous recombination"/>
    <property type="evidence" value="ECO:0007669"/>
    <property type="project" value="TreeGrafter"/>
</dbReference>
<dbReference type="CDD" id="cd18793">
    <property type="entry name" value="SF2_C_SNF"/>
    <property type="match status" value="1"/>
</dbReference>
<feature type="domain" description="Helicase ATP-binding" evidence="3">
    <location>
        <begin position="197"/>
        <end position="367"/>
    </location>
</feature>
<keyword evidence="1" id="KW-0378">Hydrolase</keyword>
<dbReference type="InterPro" id="IPR050496">
    <property type="entry name" value="SNF2_RAD54_helicase_repair"/>
</dbReference>
<dbReference type="AlphaFoldDB" id="A0AAW1PKX4"/>
<dbReference type="GO" id="GO:0005634">
    <property type="term" value="C:nucleus"/>
    <property type="evidence" value="ECO:0007669"/>
    <property type="project" value="TreeGrafter"/>
</dbReference>
<dbReference type="CDD" id="cd18004">
    <property type="entry name" value="DEXHc_RAD54"/>
    <property type="match status" value="1"/>
</dbReference>
<keyword evidence="6" id="KW-1185">Reference proteome</keyword>
<evidence type="ECO:0008006" key="7">
    <source>
        <dbReference type="Google" id="ProtNLM"/>
    </source>
</evidence>
<dbReference type="Gene3D" id="3.40.50.10810">
    <property type="entry name" value="Tandem AAA-ATPase domain"/>
    <property type="match status" value="1"/>
</dbReference>
<feature type="compositionally biased region" description="Polar residues" evidence="2">
    <location>
        <begin position="106"/>
        <end position="116"/>
    </location>
</feature>
<dbReference type="Pfam" id="PF00271">
    <property type="entry name" value="Helicase_C"/>
    <property type="match status" value="1"/>
</dbReference>
<evidence type="ECO:0000313" key="6">
    <source>
        <dbReference type="Proteomes" id="UP001489004"/>
    </source>
</evidence>
<accession>A0AAW1PKX4</accession>
<comment type="caution">
    <text evidence="5">The sequence shown here is derived from an EMBL/GenBank/DDBJ whole genome shotgun (WGS) entry which is preliminary data.</text>
</comment>
<dbReference type="InterPro" id="IPR014001">
    <property type="entry name" value="Helicase_ATP-bd"/>
</dbReference>
<dbReference type="InterPro" id="IPR027417">
    <property type="entry name" value="P-loop_NTPase"/>
</dbReference>